<keyword evidence="1" id="KW-0004">4Fe-4S</keyword>
<keyword evidence="8" id="KW-1185">Reference proteome</keyword>
<dbReference type="PANTHER" id="PTHR24960">
    <property type="entry name" value="PHOTOSYSTEM I IRON-SULFUR CENTER-RELATED"/>
    <property type="match status" value="1"/>
</dbReference>
<dbReference type="Proteomes" id="UP001281203">
    <property type="component" value="Unassembled WGS sequence"/>
</dbReference>
<dbReference type="InterPro" id="IPR017896">
    <property type="entry name" value="4Fe4S_Fe-S-bd"/>
</dbReference>
<dbReference type="InterPro" id="IPR001226">
    <property type="entry name" value="Flavodoxin_CS"/>
</dbReference>
<dbReference type="PANTHER" id="PTHR24960:SF46">
    <property type="entry name" value="FERREDOXIN-TYPE PROTEIN NAPF"/>
    <property type="match status" value="1"/>
</dbReference>
<dbReference type="NCBIfam" id="NF038196">
    <property type="entry name" value="ferrodoxin_EFR1"/>
    <property type="match status" value="1"/>
</dbReference>
<comment type="caution">
    <text evidence="7">The sequence shown here is derived from an EMBL/GenBank/DDBJ whole genome shotgun (WGS) entry which is preliminary data.</text>
</comment>
<dbReference type="InterPro" id="IPR026816">
    <property type="entry name" value="Flavodoxin_dom"/>
</dbReference>
<sequence>MKILILYFSATGNTAGIAHELRTRFTELGVTADEVDITPPAVRRDGVAIEPYDAVVFGFPVHSWRAPAVVRDWLRTLDGRQKRCSTFFTYGGFGIHPAHESTRKILTGQGFVVVSSAEFLAPHTFNLGGWKAMEGRPDTSDLEVAREYAARTLQRFAGTDQAVLGSLEATRYSDDELDAIERFRFRVVTELPSRTGRECSMCRACEEICPAEAMDAARGEADPDRCIVCLGCVAACPEQALSVNDLSASWDMKLKMEKITVAEMESKKSRIYL</sequence>
<proteinExistence type="predicted"/>
<evidence type="ECO:0000256" key="3">
    <source>
        <dbReference type="ARBA" id="ARBA00023004"/>
    </source>
</evidence>
<dbReference type="PROSITE" id="PS00198">
    <property type="entry name" value="4FE4S_FER_1"/>
    <property type="match status" value="1"/>
</dbReference>
<dbReference type="Gene3D" id="3.40.50.360">
    <property type="match status" value="1"/>
</dbReference>
<evidence type="ECO:0000256" key="1">
    <source>
        <dbReference type="ARBA" id="ARBA00022485"/>
    </source>
</evidence>
<protein>
    <submittedName>
        <fullName evidence="7">4Fe-4S ferredoxin</fullName>
    </submittedName>
</protein>
<dbReference type="InterPro" id="IPR047964">
    <property type="entry name" value="EFR1-like"/>
</dbReference>
<dbReference type="InterPro" id="IPR029039">
    <property type="entry name" value="Flavoprotein-like_sf"/>
</dbReference>
<keyword evidence="2" id="KW-0479">Metal-binding</keyword>
<dbReference type="SUPFAM" id="SSF52218">
    <property type="entry name" value="Flavoproteins"/>
    <property type="match status" value="1"/>
</dbReference>
<dbReference type="InterPro" id="IPR008254">
    <property type="entry name" value="Flavodoxin/NO_synth"/>
</dbReference>
<dbReference type="InterPro" id="IPR017900">
    <property type="entry name" value="4Fe4S_Fe_S_CS"/>
</dbReference>
<dbReference type="SUPFAM" id="SSF54862">
    <property type="entry name" value="4Fe-4S ferredoxins"/>
    <property type="match status" value="1"/>
</dbReference>
<dbReference type="PROSITE" id="PS50902">
    <property type="entry name" value="FLAVODOXIN_LIKE"/>
    <property type="match status" value="1"/>
</dbReference>
<keyword evidence="3" id="KW-0408">Iron</keyword>
<feature type="domain" description="Flavodoxin-like" evidence="5">
    <location>
        <begin position="3"/>
        <end position="153"/>
    </location>
</feature>
<accession>A0ABU3WY30</accession>
<evidence type="ECO:0000256" key="2">
    <source>
        <dbReference type="ARBA" id="ARBA00022723"/>
    </source>
</evidence>
<evidence type="ECO:0000313" key="7">
    <source>
        <dbReference type="EMBL" id="MDV2480709.1"/>
    </source>
</evidence>
<dbReference type="Pfam" id="PF13237">
    <property type="entry name" value="Fer4_10"/>
    <property type="match status" value="1"/>
</dbReference>
<feature type="domain" description="4Fe-4S ferredoxin-type" evidence="6">
    <location>
        <begin position="217"/>
        <end position="246"/>
    </location>
</feature>
<name>A0ABU3WY30_9EURY</name>
<reference evidence="7 8" key="1">
    <citation type="submission" date="2019-10" db="EMBL/GenBank/DDBJ databases">
        <title>Isolation and characterization of Methanoculleus sp. Wushi-C6 from a hot spring well.</title>
        <authorList>
            <person name="Chen S.-C."/>
            <person name="Lan Z.-H."/>
            <person name="You Y.-T."/>
            <person name="Lai M.-C."/>
        </authorList>
    </citation>
    <scope>NUCLEOTIDE SEQUENCE [LARGE SCALE GENOMIC DNA]</scope>
    <source>
        <strain evidence="7 8">Wushi-C6</strain>
    </source>
</reference>
<gene>
    <name evidence="7" type="ORF">F8E02_01545</name>
</gene>
<evidence type="ECO:0000256" key="4">
    <source>
        <dbReference type="ARBA" id="ARBA00023014"/>
    </source>
</evidence>
<dbReference type="Pfam" id="PF12724">
    <property type="entry name" value="Flavodoxin_5"/>
    <property type="match status" value="1"/>
</dbReference>
<evidence type="ECO:0000313" key="8">
    <source>
        <dbReference type="Proteomes" id="UP001281203"/>
    </source>
</evidence>
<keyword evidence="4" id="KW-0411">Iron-sulfur</keyword>
<dbReference type="Gene3D" id="3.30.70.20">
    <property type="match status" value="1"/>
</dbReference>
<evidence type="ECO:0000259" key="5">
    <source>
        <dbReference type="PROSITE" id="PS50902"/>
    </source>
</evidence>
<dbReference type="PROSITE" id="PS00201">
    <property type="entry name" value="FLAVODOXIN"/>
    <property type="match status" value="1"/>
</dbReference>
<dbReference type="EMBL" id="WBKO01000001">
    <property type="protein sequence ID" value="MDV2480709.1"/>
    <property type="molecule type" value="Genomic_DNA"/>
</dbReference>
<feature type="domain" description="4Fe-4S ferredoxin-type" evidence="6">
    <location>
        <begin position="190"/>
        <end position="215"/>
    </location>
</feature>
<dbReference type="InterPro" id="IPR050157">
    <property type="entry name" value="PSI_iron-sulfur_center"/>
</dbReference>
<dbReference type="RefSeq" id="WP_317063678.1">
    <property type="nucleotide sequence ID" value="NZ_WBKO01000001.1"/>
</dbReference>
<evidence type="ECO:0000259" key="6">
    <source>
        <dbReference type="PROSITE" id="PS51379"/>
    </source>
</evidence>
<organism evidence="7 8">
    <name type="scientific">Methanoculleus caldifontis</name>
    <dbReference type="NCBI Taxonomy" id="2651577"/>
    <lineage>
        <taxon>Archaea</taxon>
        <taxon>Methanobacteriati</taxon>
        <taxon>Methanobacteriota</taxon>
        <taxon>Stenosarchaea group</taxon>
        <taxon>Methanomicrobia</taxon>
        <taxon>Methanomicrobiales</taxon>
        <taxon>Methanomicrobiaceae</taxon>
        <taxon>Methanoculleus</taxon>
    </lineage>
</organism>
<dbReference type="PROSITE" id="PS51379">
    <property type="entry name" value="4FE4S_FER_2"/>
    <property type="match status" value="2"/>
</dbReference>